<evidence type="ECO:0000313" key="1">
    <source>
        <dbReference type="EMBL" id="OWP51020.1"/>
    </source>
</evidence>
<dbReference type="EMBL" id="NJBA01000003">
    <property type="protein sequence ID" value="OWP51020.1"/>
    <property type="molecule type" value="Genomic_DNA"/>
</dbReference>
<dbReference type="Proteomes" id="UP000198145">
    <property type="component" value="Unassembled WGS sequence"/>
</dbReference>
<evidence type="ECO:0008006" key="3">
    <source>
        <dbReference type="Google" id="ProtNLM"/>
    </source>
</evidence>
<dbReference type="AlphaFoldDB" id="A0A246FC48"/>
<name>A0A246FC48_PSENT</name>
<accession>A0A246FC48</accession>
<organism evidence="1 2">
    <name type="scientific">Pseudomonas nitroreducens</name>
    <dbReference type="NCBI Taxonomy" id="46680"/>
    <lineage>
        <taxon>Bacteria</taxon>
        <taxon>Pseudomonadati</taxon>
        <taxon>Pseudomonadota</taxon>
        <taxon>Gammaproteobacteria</taxon>
        <taxon>Pseudomonadales</taxon>
        <taxon>Pseudomonadaceae</taxon>
        <taxon>Pseudomonas</taxon>
    </lineage>
</organism>
<reference evidence="1 2" key="1">
    <citation type="submission" date="2017-06" db="EMBL/GenBank/DDBJ databases">
        <title>Draft genome of Pseudomonas nitroreducens DF05.</title>
        <authorList>
            <person name="Iyer R."/>
        </authorList>
    </citation>
    <scope>NUCLEOTIDE SEQUENCE [LARGE SCALE GENOMIC DNA]</scope>
    <source>
        <strain evidence="1 2">DF05</strain>
    </source>
</reference>
<evidence type="ECO:0000313" key="2">
    <source>
        <dbReference type="Proteomes" id="UP000198145"/>
    </source>
</evidence>
<dbReference type="STRING" id="46680.GCA_000807755_00416"/>
<proteinExistence type="predicted"/>
<protein>
    <recommendedName>
        <fullName evidence="3">DUF2383 domain-containing protein</fullName>
    </recommendedName>
</protein>
<gene>
    <name evidence="1" type="ORF">CEG18_09110</name>
</gene>
<dbReference type="RefSeq" id="WP_088417210.1">
    <property type="nucleotide sequence ID" value="NZ_NJBA01000003.1"/>
</dbReference>
<comment type="caution">
    <text evidence="1">The sequence shown here is derived from an EMBL/GenBank/DDBJ whole genome shotgun (WGS) entry which is preliminary data.</text>
</comment>
<sequence length="153" mass="17132">MHRQASELQAAYLGEVRGENFFLGLAEQLPEGASSMLLLARLERQTGLRMARLLQRHGLPLGDTAHAAAQGRQRAADWHGLDWPQTLEKLEVLVEPYVQRYDKLADQGDDDDRDILDDLAEHEHALLEFTRLARDGQMNAAKATITRLLAVPA</sequence>